<sequence>MIDVPEPAKPEGVADEVWAQMLAASPVEARRLIRSGDFTAPTSGLCPGYAQANLIVLPREQAYDFLLFAQRNPKPCPLLEVTEVGARQATICATDCDIATDFPRYRIYEHGQLVAEVDNVEDYWRDDLVSFVIGCSFSFESELIEAGIEIRHNTMGCNVPMYLTGVPCTPAGSMSGNMVMSMRPIPYDQVVKAVQISGAIPKVHGAPLHIGDPAAIGVRDLAHPEFGDPVEIREGEVPVFWACGVTPQSIVMNSKPPFAITHAPGCMLITDTKNIDLKE</sequence>
<reference evidence="4 5" key="1">
    <citation type="journal article" date="2018" name="Elife">
        <title>Discovery and characterization of a prevalent human gut bacterial enzyme sufficient for the inactivation of a family of plant toxins.</title>
        <authorList>
            <person name="Koppel N."/>
            <person name="Bisanz J.E."/>
            <person name="Pandelia M.E."/>
            <person name="Turnbaugh P.J."/>
            <person name="Balskus E.P."/>
        </authorList>
    </citation>
    <scope>NUCLEOTIDE SEQUENCE [LARGE SCALE GENOMIC DNA]</scope>
    <source>
        <strain evidence="4 5">3C</strain>
    </source>
</reference>
<proteinExistence type="inferred from homology"/>
<comment type="caution">
    <text evidence="4">The sequence shown here is derived from an EMBL/GenBank/DDBJ whole genome shotgun (WGS) entry which is preliminary data.</text>
</comment>
<evidence type="ECO:0000313" key="5">
    <source>
        <dbReference type="Proteomes" id="UP000254000"/>
    </source>
</evidence>
<evidence type="ECO:0000256" key="1">
    <source>
        <dbReference type="ARBA" id="ARBA00007896"/>
    </source>
</evidence>
<dbReference type="InterPro" id="IPR038021">
    <property type="entry name" value="Putative_hydro-lyase"/>
</dbReference>
<dbReference type="AlphaFoldDB" id="A0A369M6Z1"/>
<dbReference type="PANTHER" id="PTHR32022:SF10">
    <property type="entry name" value="D-GLUTAMATE CYCLASE, MITOCHONDRIAL"/>
    <property type="match status" value="1"/>
</dbReference>
<evidence type="ECO:0000256" key="3">
    <source>
        <dbReference type="HAMAP-Rule" id="MF_01830"/>
    </source>
</evidence>
<dbReference type="PIRSF" id="PIRSF029755">
    <property type="entry name" value="UCP029755"/>
    <property type="match status" value="1"/>
</dbReference>
<comment type="similarity">
    <text evidence="1 3">Belongs to the D-glutamate cyclase family.</text>
</comment>
<evidence type="ECO:0000313" key="4">
    <source>
        <dbReference type="EMBL" id="RDB67202.1"/>
    </source>
</evidence>
<keyword evidence="2 3" id="KW-0456">Lyase</keyword>
<evidence type="ECO:0000256" key="2">
    <source>
        <dbReference type="ARBA" id="ARBA00023239"/>
    </source>
</evidence>
<dbReference type="EMBL" id="PPTS01000001">
    <property type="protein sequence ID" value="RDB67202.1"/>
    <property type="molecule type" value="Genomic_DNA"/>
</dbReference>
<dbReference type="GO" id="GO:0016829">
    <property type="term" value="F:lyase activity"/>
    <property type="evidence" value="ECO:0007669"/>
    <property type="project" value="UniProtKB-KW"/>
</dbReference>
<dbReference type="SUPFAM" id="SSF160920">
    <property type="entry name" value="PSTPO5379-like"/>
    <property type="match status" value="1"/>
</dbReference>
<dbReference type="HAMAP" id="MF_01830">
    <property type="entry name" value="Hydro_lyase"/>
    <property type="match status" value="1"/>
</dbReference>
<dbReference type="Gene3D" id="3.40.1640.10">
    <property type="entry name" value="PSTPO5379-like"/>
    <property type="match status" value="1"/>
</dbReference>
<name>A0A369M6Z1_9ACTN</name>
<dbReference type="OrthoDB" id="149585at2"/>
<dbReference type="Gene3D" id="3.30.2040.10">
    <property type="entry name" value="PSTPO5379-like domain"/>
    <property type="match status" value="1"/>
</dbReference>
<protein>
    <recommendedName>
        <fullName evidence="3">Putative hydro-lyase C1877_01835</fullName>
        <ecNumber evidence="3">4.2.1.-</ecNumber>
    </recommendedName>
</protein>
<dbReference type="FunFam" id="3.30.2040.10:FF:000001">
    <property type="entry name" value="D-glutamate cyclase, mitochondrial"/>
    <property type="match status" value="1"/>
</dbReference>
<dbReference type="GeneID" id="78358455"/>
<dbReference type="InterPro" id="IPR016938">
    <property type="entry name" value="UPF0317"/>
</dbReference>
<dbReference type="EC" id="4.2.1.-" evidence="3"/>
<keyword evidence="5" id="KW-1185">Reference proteome</keyword>
<dbReference type="Proteomes" id="UP000254000">
    <property type="component" value="Unassembled WGS sequence"/>
</dbReference>
<dbReference type="Pfam" id="PF07286">
    <property type="entry name" value="D-Glu_cyclase"/>
    <property type="match status" value="1"/>
</dbReference>
<dbReference type="RefSeq" id="WP_015540035.1">
    <property type="nucleotide sequence ID" value="NZ_CABMMS010000001.1"/>
</dbReference>
<dbReference type="InterPro" id="IPR009906">
    <property type="entry name" value="D-Glu_cyclase"/>
</dbReference>
<dbReference type="NCBIfam" id="NF003969">
    <property type="entry name" value="PRK05463.1"/>
    <property type="match status" value="1"/>
</dbReference>
<dbReference type="PANTHER" id="PTHR32022">
    <property type="entry name" value="D-GLUTAMATE CYCLASE, MITOCHONDRIAL"/>
    <property type="match status" value="1"/>
</dbReference>
<gene>
    <name evidence="4" type="ORF">C1877_01835</name>
</gene>
<organism evidence="4 5">
    <name type="scientific">Gordonibacter pamelaeae</name>
    <dbReference type="NCBI Taxonomy" id="471189"/>
    <lineage>
        <taxon>Bacteria</taxon>
        <taxon>Bacillati</taxon>
        <taxon>Actinomycetota</taxon>
        <taxon>Coriobacteriia</taxon>
        <taxon>Eggerthellales</taxon>
        <taxon>Eggerthellaceae</taxon>
        <taxon>Gordonibacter</taxon>
    </lineage>
</organism>
<accession>A0A369M6Z1</accession>